<organism evidence="3 4">
    <name type="scientific">Coprinopsis marcescibilis</name>
    <name type="common">Agaric fungus</name>
    <name type="synonym">Psathyrella marcescibilis</name>
    <dbReference type="NCBI Taxonomy" id="230819"/>
    <lineage>
        <taxon>Eukaryota</taxon>
        <taxon>Fungi</taxon>
        <taxon>Dikarya</taxon>
        <taxon>Basidiomycota</taxon>
        <taxon>Agaricomycotina</taxon>
        <taxon>Agaricomycetes</taxon>
        <taxon>Agaricomycetidae</taxon>
        <taxon>Agaricales</taxon>
        <taxon>Agaricineae</taxon>
        <taxon>Psathyrellaceae</taxon>
        <taxon>Coprinopsis</taxon>
    </lineage>
</organism>
<dbReference type="PANTHER" id="PTHR39336">
    <property type="entry name" value="PYRIDOXAMINE PHOSPHATE OXIDASE FAMILY PROTEIN (AFU_ORTHOLOGUE AFUA_6G11440)"/>
    <property type="match status" value="1"/>
</dbReference>
<feature type="region of interest" description="Disordered" evidence="1">
    <location>
        <begin position="251"/>
        <end position="282"/>
    </location>
</feature>
<keyword evidence="4" id="KW-1185">Reference proteome</keyword>
<keyword evidence="2" id="KW-0812">Transmembrane</keyword>
<dbReference type="PANTHER" id="PTHR39336:SF3">
    <property type="entry name" value="PYRIDOXAMINE PHOSPHATE OXIDASE"/>
    <property type="match status" value="1"/>
</dbReference>
<gene>
    <name evidence="3" type="ORF">FA15DRAFT_705557</name>
</gene>
<feature type="compositionally biased region" description="Polar residues" evidence="1">
    <location>
        <begin position="257"/>
        <end position="276"/>
    </location>
</feature>
<evidence type="ECO:0000256" key="1">
    <source>
        <dbReference type="SAM" id="MobiDB-lite"/>
    </source>
</evidence>
<dbReference type="AlphaFoldDB" id="A0A5C3KSV8"/>
<keyword evidence="2" id="KW-0472">Membrane</keyword>
<reference evidence="3 4" key="1">
    <citation type="journal article" date="2019" name="Nat. Ecol. Evol.">
        <title>Megaphylogeny resolves global patterns of mushroom evolution.</title>
        <authorList>
            <person name="Varga T."/>
            <person name="Krizsan K."/>
            <person name="Foldi C."/>
            <person name="Dima B."/>
            <person name="Sanchez-Garcia M."/>
            <person name="Sanchez-Ramirez S."/>
            <person name="Szollosi G.J."/>
            <person name="Szarkandi J.G."/>
            <person name="Papp V."/>
            <person name="Albert L."/>
            <person name="Andreopoulos W."/>
            <person name="Angelini C."/>
            <person name="Antonin V."/>
            <person name="Barry K.W."/>
            <person name="Bougher N.L."/>
            <person name="Buchanan P."/>
            <person name="Buyck B."/>
            <person name="Bense V."/>
            <person name="Catcheside P."/>
            <person name="Chovatia M."/>
            <person name="Cooper J."/>
            <person name="Damon W."/>
            <person name="Desjardin D."/>
            <person name="Finy P."/>
            <person name="Geml J."/>
            <person name="Haridas S."/>
            <person name="Hughes K."/>
            <person name="Justo A."/>
            <person name="Karasinski D."/>
            <person name="Kautmanova I."/>
            <person name="Kiss B."/>
            <person name="Kocsube S."/>
            <person name="Kotiranta H."/>
            <person name="LaButti K.M."/>
            <person name="Lechner B.E."/>
            <person name="Liimatainen K."/>
            <person name="Lipzen A."/>
            <person name="Lukacs Z."/>
            <person name="Mihaltcheva S."/>
            <person name="Morgado L.N."/>
            <person name="Niskanen T."/>
            <person name="Noordeloos M.E."/>
            <person name="Ohm R.A."/>
            <person name="Ortiz-Santana B."/>
            <person name="Ovrebo C."/>
            <person name="Racz N."/>
            <person name="Riley R."/>
            <person name="Savchenko A."/>
            <person name="Shiryaev A."/>
            <person name="Soop K."/>
            <person name="Spirin V."/>
            <person name="Szebenyi C."/>
            <person name="Tomsovsky M."/>
            <person name="Tulloss R.E."/>
            <person name="Uehling J."/>
            <person name="Grigoriev I.V."/>
            <person name="Vagvolgyi C."/>
            <person name="Papp T."/>
            <person name="Martin F.M."/>
            <person name="Miettinen O."/>
            <person name="Hibbett D.S."/>
            <person name="Nagy L.G."/>
        </authorList>
    </citation>
    <scope>NUCLEOTIDE SEQUENCE [LARGE SCALE GENOMIC DNA]</scope>
    <source>
        <strain evidence="3 4">CBS 121175</strain>
    </source>
</reference>
<dbReference type="SUPFAM" id="SSF50475">
    <property type="entry name" value="FMN-binding split barrel"/>
    <property type="match status" value="1"/>
</dbReference>
<name>A0A5C3KSV8_COPMA</name>
<accession>A0A5C3KSV8</accession>
<dbReference type="Proteomes" id="UP000307440">
    <property type="component" value="Unassembled WGS sequence"/>
</dbReference>
<evidence type="ECO:0000313" key="4">
    <source>
        <dbReference type="Proteomes" id="UP000307440"/>
    </source>
</evidence>
<evidence type="ECO:0000313" key="3">
    <source>
        <dbReference type="EMBL" id="TFK23295.1"/>
    </source>
</evidence>
<sequence>MGETYSEIPEYLIEWIRAQHMFWVASAPLSMDGHINISPKGVANTFHVASPTKVWYEDLSGSGAETIAHIRENRRVTILFNAFEGPPRIARLYGHGSFHEFGSEEYDRLLPPGTRQPGSRAVIVVDVYKVGTTCGYSVPYYKFSGHRVRLLDWAAKKEKMDLEYCASNLPKPDETCGFPTQDGPTTSFGGGARTTADTVHPNGMVSWWRARNVFSLDGLPALGLPMRSTLGIGSHKSIPKGLTRPVQSAHLAGLAPPSSSNSQSKKLVTPSESNSGPMDFRETSDIQVAGPAHDQTRGVGVTGRLVGPGGCDQQAVLDWLRTSWMWIVWVTVTVIGGTAVACAGLLANRAKGRLSPIFEGLWPKNVVFGVRSFPNSGGESAGVWDKRSVTVRRAVTGGITTVGGIAANGKLAGREGKESVLVVADEPGPAAWCQGICAVTFPPFLGYVLSFLLGVIFTLFLLEWYRDIVAVRGMFPYHAFGFYSTVGSWLDT</sequence>
<dbReference type="OrthoDB" id="539398at2759"/>
<evidence type="ECO:0000256" key="2">
    <source>
        <dbReference type="SAM" id="Phobius"/>
    </source>
</evidence>
<proteinExistence type="predicted"/>
<feature type="transmembrane region" description="Helical" evidence="2">
    <location>
        <begin position="444"/>
        <end position="465"/>
    </location>
</feature>
<feature type="transmembrane region" description="Helical" evidence="2">
    <location>
        <begin position="324"/>
        <end position="347"/>
    </location>
</feature>
<keyword evidence="2" id="KW-1133">Transmembrane helix</keyword>
<dbReference type="InterPro" id="IPR012349">
    <property type="entry name" value="Split_barrel_FMN-bd"/>
</dbReference>
<dbReference type="STRING" id="230819.A0A5C3KSV8"/>
<protein>
    <submittedName>
        <fullName evidence="3">Uncharacterized protein</fullName>
    </submittedName>
</protein>
<dbReference type="Gene3D" id="2.30.110.10">
    <property type="entry name" value="Electron Transport, Fmn-binding Protein, Chain A"/>
    <property type="match status" value="1"/>
</dbReference>
<dbReference type="EMBL" id="ML210221">
    <property type="protein sequence ID" value="TFK23295.1"/>
    <property type="molecule type" value="Genomic_DNA"/>
</dbReference>